<dbReference type="GO" id="GO:0000139">
    <property type="term" value="C:Golgi membrane"/>
    <property type="evidence" value="ECO:0007669"/>
    <property type="project" value="InterPro"/>
</dbReference>
<reference evidence="1" key="1">
    <citation type="journal article" date="2022" name="bioRxiv">
        <title>Sequencing and chromosome-scale assembly of the giantPleurodeles waltlgenome.</title>
        <authorList>
            <person name="Brown T."/>
            <person name="Elewa A."/>
            <person name="Iarovenko S."/>
            <person name="Subramanian E."/>
            <person name="Araus A.J."/>
            <person name="Petzold A."/>
            <person name="Susuki M."/>
            <person name="Suzuki K.-i.T."/>
            <person name="Hayashi T."/>
            <person name="Toyoda A."/>
            <person name="Oliveira C."/>
            <person name="Osipova E."/>
            <person name="Leigh N.D."/>
            <person name="Simon A."/>
            <person name="Yun M.H."/>
        </authorList>
    </citation>
    <scope>NUCLEOTIDE SEQUENCE</scope>
    <source>
        <strain evidence="1">20211129_DDA</strain>
        <tissue evidence="1">Liver</tissue>
    </source>
</reference>
<dbReference type="InterPro" id="IPR029675">
    <property type="entry name" value="PGAP4"/>
</dbReference>
<keyword evidence="2" id="KW-1185">Reference proteome</keyword>
<dbReference type="Proteomes" id="UP001066276">
    <property type="component" value="Chromosome 3_1"/>
</dbReference>
<sequence>MSQDFLHQNLEDAHNAVQYFANFHLPANSTPVVVVDGPRHAVAKPWLVITIVTIGRKPEFHYLLQVVSRFHRLLAECGDACRHHQLFLCNVDPNPRTHEDAMLLAKFIPSVEHYDIVSENLGTNLFEKEKQDYAFCLERTLMTFDPEYVLMVEDDAVPLPDIFPVLNQLLCVRFPDTPLGGALYFKLFHPERLQRYVNPEPMRILEWVGLGMFAGTILSWTYGRAVEQPGPSWPTFVFFALYSMGLVELVGRHYLLELRRLSPALYNVVPVTECCTPAMLYSSDSAHRVLAYFAKTECRRGFAKDTALYYLLRHSREWAFVVEPNLVQHVGLYSSLRGDFDEPKLL</sequence>
<gene>
    <name evidence="1" type="ORF">NDU88_001434</name>
</gene>
<evidence type="ECO:0008006" key="3">
    <source>
        <dbReference type="Google" id="ProtNLM"/>
    </source>
</evidence>
<dbReference type="PANTHER" id="PTHR31410:SF1">
    <property type="entry name" value="POST-GPI ATTACHMENT TO PROTEINS FACTOR 4"/>
    <property type="match status" value="1"/>
</dbReference>
<proteinExistence type="predicted"/>
<organism evidence="1 2">
    <name type="scientific">Pleurodeles waltl</name>
    <name type="common">Iberian ribbed newt</name>
    <dbReference type="NCBI Taxonomy" id="8319"/>
    <lineage>
        <taxon>Eukaryota</taxon>
        <taxon>Metazoa</taxon>
        <taxon>Chordata</taxon>
        <taxon>Craniata</taxon>
        <taxon>Vertebrata</taxon>
        <taxon>Euteleostomi</taxon>
        <taxon>Amphibia</taxon>
        <taxon>Batrachia</taxon>
        <taxon>Caudata</taxon>
        <taxon>Salamandroidea</taxon>
        <taxon>Salamandridae</taxon>
        <taxon>Pleurodelinae</taxon>
        <taxon>Pleurodeles</taxon>
    </lineage>
</organism>
<name>A0AAV7U8E3_PLEWA</name>
<accession>A0AAV7U8E3</accession>
<dbReference type="EMBL" id="JANPWB010000005">
    <property type="protein sequence ID" value="KAJ1184631.1"/>
    <property type="molecule type" value="Genomic_DNA"/>
</dbReference>
<evidence type="ECO:0000313" key="2">
    <source>
        <dbReference type="Proteomes" id="UP001066276"/>
    </source>
</evidence>
<dbReference type="CDD" id="cd22190">
    <property type="entry name" value="PGAP4"/>
    <property type="match status" value="1"/>
</dbReference>
<dbReference type="AlphaFoldDB" id="A0AAV7U8E3"/>
<dbReference type="GO" id="GO:0016757">
    <property type="term" value="F:glycosyltransferase activity"/>
    <property type="evidence" value="ECO:0007669"/>
    <property type="project" value="InterPro"/>
</dbReference>
<protein>
    <recommendedName>
        <fullName evidence="3">Transmembrane protein 246</fullName>
    </recommendedName>
</protein>
<evidence type="ECO:0000313" key="1">
    <source>
        <dbReference type="EMBL" id="KAJ1184631.1"/>
    </source>
</evidence>
<dbReference type="GO" id="GO:0006506">
    <property type="term" value="P:GPI anchor biosynthetic process"/>
    <property type="evidence" value="ECO:0007669"/>
    <property type="project" value="InterPro"/>
</dbReference>
<dbReference type="PANTHER" id="PTHR31410">
    <property type="entry name" value="TRANSMEMBRANE PROTEIN 246"/>
    <property type="match status" value="1"/>
</dbReference>
<comment type="caution">
    <text evidence="1">The sequence shown here is derived from an EMBL/GenBank/DDBJ whole genome shotgun (WGS) entry which is preliminary data.</text>
</comment>